<dbReference type="Pfam" id="PF13540">
    <property type="entry name" value="RCC1_2"/>
    <property type="match status" value="5"/>
</dbReference>
<sequence>MKSRDIGVALASVAVIAAAVLVAGPGYETSQARMYSGAAWLPSGQVGEVTLVNGASAEVTARVPVAGAGAVLNVAQQAGAAFVLNEQTGGLSRIDTATERPTAPVPVLPASDGLVVLPAPDTLHVVDVRSGMTASVDPATLTPRGEPRRLAEAIRPGNVGVDENGRLWAIDDTTGDLVWLSDGQRRTRSAATKNGHLTITDGRPALVDPERGAAELLDPETGEVAKSVRLDARVDDTAVIGGSTGQARVLIATGSRGQLVSCAFDTGCTEPVPVSSAGAELGTPIEVGNDVVVPNHSTGQATIVDVTTSRVVAQRQLFDKPTRFELVARDGILFFNDPNGDKAGVLDLAGDVRTITKYTDGPTTDEAPPAPDPRAQATKIDHRAQQPGLGLPVRASSTPRANPPPRAPEIIPSIVVRPGNRGVVGDEFELTLLLRPAATATTRWSFGDGTEAAGATVHHRWHQPGSFTVRATATLGEGRTAESETVVTVVPAEAPPGISRIDFRRPRPVVGESVHFSADTTGRADRWRWTVTRPGTTTPVVTADTTEFDHRFAAPGVYTVSLTVTSGTRTAQSSRQLKVSRGAVKAWGSNLAGQTDVPLAASSGVVAIDAGADHSLALKADGSVIAWGEGGLGQTDVPLAATSGVIAIAAGASHNLALKANGSVIAWGDDQYGQSTVPPQAMHDVVAIAAGGGHSVALKADGSVLAWGDNFVGQLAVPQEALSGVTAIAAGGSHSLALKRDGSVLAWGSNFAGQSTVPQEALTGVTAIAAGTGHSLALKPGGSVISWGRPGWPAMAEQPEAGRGAVDLSGGVQHSLATMADDEQEVPPAARTGVISFSTNFVHSLAVKTDGSVVGWGSNVDGEASPPPQYNRGVLAVAAGWHFSLVVVEGLD</sequence>
<dbReference type="SUPFAM" id="SSF51004">
    <property type="entry name" value="C-terminal (heme d1) domain of cytochrome cd1-nitrite reductase"/>
    <property type="match status" value="1"/>
</dbReference>
<feature type="region of interest" description="Disordered" evidence="1">
    <location>
        <begin position="359"/>
        <end position="410"/>
    </location>
</feature>
<dbReference type="PROSITE" id="PS00626">
    <property type="entry name" value="RCC1_2"/>
    <property type="match status" value="3"/>
</dbReference>
<dbReference type="Gene3D" id="2.130.10.10">
    <property type="entry name" value="YVTN repeat-like/Quinoprotein amine dehydrogenase"/>
    <property type="match status" value="1"/>
</dbReference>
<dbReference type="InterPro" id="IPR011048">
    <property type="entry name" value="Haem_d1_sf"/>
</dbReference>
<dbReference type="InterPro" id="IPR035986">
    <property type="entry name" value="PKD_dom_sf"/>
</dbReference>
<dbReference type="SUPFAM" id="SSF50969">
    <property type="entry name" value="YVTN repeat-like/Quinoprotein amine dehydrogenase"/>
    <property type="match status" value="1"/>
</dbReference>
<dbReference type="InterPro" id="IPR013783">
    <property type="entry name" value="Ig-like_fold"/>
</dbReference>
<evidence type="ECO:0000256" key="1">
    <source>
        <dbReference type="SAM" id="MobiDB-lite"/>
    </source>
</evidence>
<organism evidence="3 4">
    <name type="scientific">Lentzea roselyniae</name>
    <dbReference type="NCBI Taxonomy" id="531940"/>
    <lineage>
        <taxon>Bacteria</taxon>
        <taxon>Bacillati</taxon>
        <taxon>Actinomycetota</taxon>
        <taxon>Actinomycetes</taxon>
        <taxon>Pseudonocardiales</taxon>
        <taxon>Pseudonocardiaceae</taxon>
        <taxon>Lentzea</taxon>
    </lineage>
</organism>
<name>A0ABP7B1Z5_9PSEU</name>
<reference evidence="4" key="1">
    <citation type="journal article" date="2019" name="Int. J. Syst. Evol. Microbiol.">
        <title>The Global Catalogue of Microorganisms (GCM) 10K type strain sequencing project: providing services to taxonomists for standard genome sequencing and annotation.</title>
        <authorList>
            <consortium name="The Broad Institute Genomics Platform"/>
            <consortium name="The Broad Institute Genome Sequencing Center for Infectious Disease"/>
            <person name="Wu L."/>
            <person name="Ma J."/>
        </authorList>
    </citation>
    <scope>NUCLEOTIDE SEQUENCE [LARGE SCALE GENOMIC DNA]</scope>
    <source>
        <strain evidence="4">JCM 17494</strain>
    </source>
</reference>
<comment type="caution">
    <text evidence="3">The sequence shown here is derived from an EMBL/GenBank/DDBJ whole genome shotgun (WGS) entry which is preliminary data.</text>
</comment>
<dbReference type="InterPro" id="IPR015943">
    <property type="entry name" value="WD40/YVTN_repeat-like_dom_sf"/>
</dbReference>
<dbReference type="RefSeq" id="WP_346131334.1">
    <property type="nucleotide sequence ID" value="NZ_BAABBE010000009.1"/>
</dbReference>
<dbReference type="PROSITE" id="PS50012">
    <property type="entry name" value="RCC1_3"/>
    <property type="match status" value="5"/>
</dbReference>
<protein>
    <recommendedName>
        <fullName evidence="2">PKD domain-containing protein</fullName>
    </recommendedName>
</protein>
<evidence type="ECO:0000313" key="3">
    <source>
        <dbReference type="EMBL" id="GAA3646750.1"/>
    </source>
</evidence>
<dbReference type="InterPro" id="IPR000408">
    <property type="entry name" value="Reg_chr_condens"/>
</dbReference>
<dbReference type="Pfam" id="PF18911">
    <property type="entry name" value="PKD_4"/>
    <property type="match status" value="1"/>
</dbReference>
<dbReference type="PROSITE" id="PS50093">
    <property type="entry name" value="PKD"/>
    <property type="match status" value="2"/>
</dbReference>
<dbReference type="InterPro" id="IPR011044">
    <property type="entry name" value="Quino_amine_DH_bsu"/>
</dbReference>
<gene>
    <name evidence="3" type="ORF">GCM10022267_36710</name>
</gene>
<dbReference type="InterPro" id="IPR000601">
    <property type="entry name" value="PKD_dom"/>
</dbReference>
<dbReference type="Gene3D" id="2.60.40.10">
    <property type="entry name" value="Immunoglobulins"/>
    <property type="match status" value="1"/>
</dbReference>
<evidence type="ECO:0000259" key="2">
    <source>
        <dbReference type="PROSITE" id="PS50093"/>
    </source>
</evidence>
<dbReference type="SMART" id="SM00089">
    <property type="entry name" value="PKD"/>
    <property type="match status" value="2"/>
</dbReference>
<keyword evidence="4" id="KW-1185">Reference proteome</keyword>
<feature type="compositionally biased region" description="Low complexity" evidence="1">
    <location>
        <begin position="359"/>
        <end position="378"/>
    </location>
</feature>
<dbReference type="SUPFAM" id="SSF50985">
    <property type="entry name" value="RCC1/BLIP-II"/>
    <property type="match status" value="1"/>
</dbReference>
<dbReference type="PANTHER" id="PTHR45982">
    <property type="entry name" value="REGULATOR OF CHROMOSOME CONDENSATION"/>
    <property type="match status" value="1"/>
</dbReference>
<dbReference type="Proteomes" id="UP001500711">
    <property type="component" value="Unassembled WGS sequence"/>
</dbReference>
<evidence type="ECO:0000313" key="4">
    <source>
        <dbReference type="Proteomes" id="UP001500711"/>
    </source>
</evidence>
<proteinExistence type="predicted"/>
<dbReference type="InterPro" id="IPR051553">
    <property type="entry name" value="Ran_GTPase-activating"/>
</dbReference>
<dbReference type="InterPro" id="IPR022409">
    <property type="entry name" value="PKD/Chitinase_dom"/>
</dbReference>
<dbReference type="PANTHER" id="PTHR45982:SF1">
    <property type="entry name" value="REGULATOR OF CHROMOSOME CONDENSATION"/>
    <property type="match status" value="1"/>
</dbReference>
<dbReference type="CDD" id="cd00146">
    <property type="entry name" value="PKD"/>
    <property type="match status" value="1"/>
</dbReference>
<dbReference type="SUPFAM" id="SSF49299">
    <property type="entry name" value="PKD domain"/>
    <property type="match status" value="2"/>
</dbReference>
<dbReference type="Gene3D" id="2.130.10.30">
    <property type="entry name" value="Regulator of chromosome condensation 1/beta-lactamase-inhibitor protein II"/>
    <property type="match status" value="2"/>
</dbReference>
<feature type="domain" description="PKD" evidence="2">
    <location>
        <begin position="510"/>
        <end position="579"/>
    </location>
</feature>
<dbReference type="InterPro" id="IPR009091">
    <property type="entry name" value="RCC1/BLIP-II"/>
</dbReference>
<accession>A0ABP7B1Z5</accession>
<feature type="domain" description="PKD" evidence="2">
    <location>
        <begin position="436"/>
        <end position="489"/>
    </location>
</feature>
<dbReference type="EMBL" id="BAABBE010000009">
    <property type="protein sequence ID" value="GAA3646750.1"/>
    <property type="molecule type" value="Genomic_DNA"/>
</dbReference>
<dbReference type="Pfam" id="PF00801">
    <property type="entry name" value="PKD"/>
    <property type="match status" value="1"/>
</dbReference>